<evidence type="ECO:0000313" key="3">
    <source>
        <dbReference type="Proteomes" id="UP000485058"/>
    </source>
</evidence>
<accession>A0A699ZI46</accession>
<gene>
    <name evidence="2" type="ORF">HaLaN_18983</name>
</gene>
<proteinExistence type="predicted"/>
<sequence length="353" mass="38542">MLAGWACACMADVCMLTYRIPPDFALRPSQALMRQRVLSASLQLTCNQARLTARDAAPYQWEALPLTHLVLYPPTAPVYSDVATQRASALCDSIHCNRELAPARSATACSNQCWGPSTPLHRSFATQAQPASPMAPQGVVHLPADWIPPMPNPAVPFRKPTDVVDRGSKALKHFSRAVTPQVLIYRITNRRSLYMIPVSGAPPCAFNMPSRLNHHYCHGRASHAQHNAPDLLRLYQNKLTCPVISAVLSKIGQLQRLPSHGPKEQAQATAIVASLRPFLQFQTIYADLPAAAGILWGWARLLHDARKVLPPDLAITLITRVAKAGPASPEPRLRTRRGGHRMHPGGPGARAAV</sequence>
<reference evidence="2 3" key="1">
    <citation type="submission" date="2020-02" db="EMBL/GenBank/DDBJ databases">
        <title>Draft genome sequence of Haematococcus lacustris strain NIES-144.</title>
        <authorList>
            <person name="Morimoto D."/>
            <person name="Nakagawa S."/>
            <person name="Yoshida T."/>
            <person name="Sawayama S."/>
        </authorList>
    </citation>
    <scope>NUCLEOTIDE SEQUENCE [LARGE SCALE GENOMIC DNA]</scope>
    <source>
        <strain evidence="2 3">NIES-144</strain>
    </source>
</reference>
<organism evidence="2 3">
    <name type="scientific">Haematococcus lacustris</name>
    <name type="common">Green alga</name>
    <name type="synonym">Haematococcus pluvialis</name>
    <dbReference type="NCBI Taxonomy" id="44745"/>
    <lineage>
        <taxon>Eukaryota</taxon>
        <taxon>Viridiplantae</taxon>
        <taxon>Chlorophyta</taxon>
        <taxon>core chlorophytes</taxon>
        <taxon>Chlorophyceae</taxon>
        <taxon>CS clade</taxon>
        <taxon>Chlamydomonadales</taxon>
        <taxon>Haematococcaceae</taxon>
        <taxon>Haematococcus</taxon>
    </lineage>
</organism>
<dbReference type="EMBL" id="BLLF01001870">
    <property type="protein sequence ID" value="GFH21635.1"/>
    <property type="molecule type" value="Genomic_DNA"/>
</dbReference>
<dbReference type="Proteomes" id="UP000485058">
    <property type="component" value="Unassembled WGS sequence"/>
</dbReference>
<evidence type="ECO:0000256" key="1">
    <source>
        <dbReference type="SAM" id="MobiDB-lite"/>
    </source>
</evidence>
<protein>
    <submittedName>
        <fullName evidence="2">Uncharacterized protein</fullName>
    </submittedName>
</protein>
<keyword evidence="3" id="KW-1185">Reference proteome</keyword>
<feature type="compositionally biased region" description="Basic residues" evidence="1">
    <location>
        <begin position="334"/>
        <end position="343"/>
    </location>
</feature>
<evidence type="ECO:0000313" key="2">
    <source>
        <dbReference type="EMBL" id="GFH21635.1"/>
    </source>
</evidence>
<name>A0A699ZI46_HAELA</name>
<comment type="caution">
    <text evidence="2">The sequence shown here is derived from an EMBL/GenBank/DDBJ whole genome shotgun (WGS) entry which is preliminary data.</text>
</comment>
<dbReference type="AlphaFoldDB" id="A0A699ZI46"/>
<feature type="region of interest" description="Disordered" evidence="1">
    <location>
        <begin position="326"/>
        <end position="353"/>
    </location>
</feature>